<gene>
    <name evidence="2" type="ORF">BO71DRAFT_364883</name>
</gene>
<keyword evidence="3" id="KW-1185">Reference proteome</keyword>
<evidence type="ECO:0000259" key="1">
    <source>
        <dbReference type="Pfam" id="PF06985"/>
    </source>
</evidence>
<reference evidence="2 3" key="1">
    <citation type="submission" date="2018-02" db="EMBL/GenBank/DDBJ databases">
        <title>The genomes of Aspergillus section Nigri reveals drivers in fungal speciation.</title>
        <authorList>
            <consortium name="DOE Joint Genome Institute"/>
            <person name="Vesth T.C."/>
            <person name="Nybo J."/>
            <person name="Theobald S."/>
            <person name="Brandl J."/>
            <person name="Frisvad J.C."/>
            <person name="Nielsen K.F."/>
            <person name="Lyhne E.K."/>
            <person name="Kogle M.E."/>
            <person name="Kuo A."/>
            <person name="Riley R."/>
            <person name="Clum A."/>
            <person name="Nolan M."/>
            <person name="Lipzen A."/>
            <person name="Salamov A."/>
            <person name="Henrissat B."/>
            <person name="Wiebenga A."/>
            <person name="De vries R.P."/>
            <person name="Grigoriev I.V."/>
            <person name="Mortensen U.H."/>
            <person name="Andersen M.R."/>
            <person name="Baker S.E."/>
        </authorList>
    </citation>
    <scope>NUCLEOTIDE SEQUENCE [LARGE SCALE GENOMIC DNA]</scope>
    <source>
        <strain evidence="2 3">CBS 707.79</strain>
    </source>
</reference>
<dbReference type="Pfam" id="PF06985">
    <property type="entry name" value="HET"/>
    <property type="match status" value="1"/>
</dbReference>
<dbReference type="PANTHER" id="PTHR33112:SF16">
    <property type="entry name" value="HETEROKARYON INCOMPATIBILITY DOMAIN-CONTAINING PROTEIN"/>
    <property type="match status" value="1"/>
</dbReference>
<dbReference type="OrthoDB" id="5125733at2759"/>
<proteinExistence type="predicted"/>
<dbReference type="Proteomes" id="UP000247810">
    <property type="component" value="Unassembled WGS sequence"/>
</dbReference>
<dbReference type="STRING" id="1448320.A0A319CVT1"/>
<name>A0A319CVT1_9EURO</name>
<dbReference type="AlphaFoldDB" id="A0A319CVT1"/>
<dbReference type="EMBL" id="KZ826072">
    <property type="protein sequence ID" value="PYH88719.1"/>
    <property type="molecule type" value="Genomic_DNA"/>
</dbReference>
<protein>
    <recommendedName>
        <fullName evidence="1">Heterokaryon incompatibility domain-containing protein</fullName>
    </recommendedName>
</protein>
<evidence type="ECO:0000313" key="2">
    <source>
        <dbReference type="EMBL" id="PYH88719.1"/>
    </source>
</evidence>
<accession>A0A319CVT1</accession>
<dbReference type="PANTHER" id="PTHR33112">
    <property type="entry name" value="DOMAIN PROTEIN, PUTATIVE-RELATED"/>
    <property type="match status" value="1"/>
</dbReference>
<sequence length="739" mass="83762">MSTNLCEQCQVLHLSAQSLGLYGFRERGESDELHLQFPHGQQSVAIRYNCRDDLPDLPLLRASAEAGCRFCALLRDSLMRGIAEEGPHRWVLKRYVGKKLTVKVAKLSMMAAYRSSDVEKSKFAAICVEWDILEPGRDRSPNDFTGPDGRIYFKLCAYPDDPLARYLGIAYPHPNQDPLSVENVKAIRDQLRDCEANHNHVASNLHTWNSSDSLPSRLIKITDGQDGKMLRLVDTKGPENIIIAHGPDHREPADSVKYVALSYRWGKDEFLTTTPNNLSDHYSDIPLSPASPDDTKSTLPRGFRDVVNICCELGIFYLWIDSLCIIQKETNPVQETVFDSQKEASQRDWARESAKMHNIYMSSYLTIFLVATDTPLQSVLQRPAVKPDSMVAIKYAVENHPQIRGSFVIQPLSYTGELDHLVWNPFLAAEDGLDSSVWNTRAWTLQERLLSPRKLYIGVTDMLGLGFFTCPERTDYGRDIEDIKRPRRHKSLDKLAIGASVVIGNDHFTQEQEEAKLYQTWYRIVEDYTCRDLTVSTDKLPALSGVAQMHALAFGNQYTAGLWVQDLASGLLWAPRYAMNPGSDRYFGERERKPLSRAEEYRGPSWSWCANDGQVEFIGHYLHRARSEIEVLALRLFPEYRYHPYGQLAFDQEGGGYLTLNAKVRAAQMEAQYEPRPDIITLQLPAEIKPESLKQGFQLRRIQIANATGGTQGATIFLDHAESYPDAEEVYLMIVARGD</sequence>
<dbReference type="VEuPathDB" id="FungiDB:BO71DRAFT_364883"/>
<feature type="domain" description="Heterokaryon incompatibility" evidence="1">
    <location>
        <begin position="258"/>
        <end position="447"/>
    </location>
</feature>
<dbReference type="InterPro" id="IPR010730">
    <property type="entry name" value="HET"/>
</dbReference>
<organism evidence="2 3">
    <name type="scientific">Aspergillus ellipticus CBS 707.79</name>
    <dbReference type="NCBI Taxonomy" id="1448320"/>
    <lineage>
        <taxon>Eukaryota</taxon>
        <taxon>Fungi</taxon>
        <taxon>Dikarya</taxon>
        <taxon>Ascomycota</taxon>
        <taxon>Pezizomycotina</taxon>
        <taxon>Eurotiomycetes</taxon>
        <taxon>Eurotiomycetidae</taxon>
        <taxon>Eurotiales</taxon>
        <taxon>Aspergillaceae</taxon>
        <taxon>Aspergillus</taxon>
        <taxon>Aspergillus subgen. Circumdati</taxon>
    </lineage>
</organism>
<evidence type="ECO:0000313" key="3">
    <source>
        <dbReference type="Proteomes" id="UP000247810"/>
    </source>
</evidence>